<protein>
    <recommendedName>
        <fullName evidence="3">Molybdopterin synthase sulfur carrier subunit</fullName>
    </recommendedName>
</protein>
<evidence type="ECO:0000313" key="4">
    <source>
        <dbReference type="EMBL" id="QVI63905.1"/>
    </source>
</evidence>
<dbReference type="Proteomes" id="UP000677804">
    <property type="component" value="Chromosome"/>
</dbReference>
<dbReference type="InterPro" id="IPR003749">
    <property type="entry name" value="ThiS/MoaD-like"/>
</dbReference>
<dbReference type="InterPro" id="IPR044672">
    <property type="entry name" value="MOCS2A"/>
</dbReference>
<proteinExistence type="inferred from homology"/>
<evidence type="ECO:0000256" key="2">
    <source>
        <dbReference type="ARBA" id="ARBA00024200"/>
    </source>
</evidence>
<dbReference type="InterPro" id="IPR016155">
    <property type="entry name" value="Mopterin_synth/thiamin_S_b"/>
</dbReference>
<evidence type="ECO:0000256" key="3">
    <source>
        <dbReference type="ARBA" id="ARBA00024247"/>
    </source>
</evidence>
<evidence type="ECO:0000313" key="5">
    <source>
        <dbReference type="Proteomes" id="UP000677804"/>
    </source>
</evidence>
<sequence length="104" mass="10286">MTSTPSPTAGTPPAPSFGALATTVEVRYFAAAAEAAGVDSEQVPVPAGATVGTLLDALAARHGAALRDVAARCALLVDGVLHRDRGEPLGAPSRVDVLPPFAGG</sequence>
<gene>
    <name evidence="4" type="ORF">KG103_08845</name>
</gene>
<dbReference type="CDD" id="cd17040">
    <property type="entry name" value="Ubl_MoaD_like"/>
    <property type="match status" value="1"/>
</dbReference>
<dbReference type="PANTHER" id="PTHR33359">
    <property type="entry name" value="MOLYBDOPTERIN SYNTHASE SULFUR CARRIER SUBUNIT"/>
    <property type="match status" value="1"/>
</dbReference>
<dbReference type="EMBL" id="CP074405">
    <property type="protein sequence ID" value="QVI63905.1"/>
    <property type="molecule type" value="Genomic_DNA"/>
</dbReference>
<dbReference type="SUPFAM" id="SSF54285">
    <property type="entry name" value="MoaD/ThiS"/>
    <property type="match status" value="1"/>
</dbReference>
<organism evidence="4 5">
    <name type="scientific">Cellulomonas wangleii</name>
    <dbReference type="NCBI Taxonomy" id="2816956"/>
    <lineage>
        <taxon>Bacteria</taxon>
        <taxon>Bacillati</taxon>
        <taxon>Actinomycetota</taxon>
        <taxon>Actinomycetes</taxon>
        <taxon>Micrococcales</taxon>
        <taxon>Cellulomonadaceae</taxon>
        <taxon>Cellulomonas</taxon>
    </lineage>
</organism>
<dbReference type="Pfam" id="PF02597">
    <property type="entry name" value="ThiS"/>
    <property type="match status" value="1"/>
</dbReference>
<dbReference type="Gene3D" id="3.10.20.30">
    <property type="match status" value="1"/>
</dbReference>
<evidence type="ECO:0000256" key="1">
    <source>
        <dbReference type="ARBA" id="ARBA00022741"/>
    </source>
</evidence>
<keyword evidence="5" id="KW-1185">Reference proteome</keyword>
<dbReference type="InterPro" id="IPR012675">
    <property type="entry name" value="Beta-grasp_dom_sf"/>
</dbReference>
<reference evidence="4 5" key="1">
    <citation type="submission" date="2021-05" db="EMBL/GenBank/DDBJ databases">
        <title>Novel species in genus Cellulomonas.</title>
        <authorList>
            <person name="Zhang G."/>
        </authorList>
    </citation>
    <scope>NUCLEOTIDE SEQUENCE [LARGE SCALE GENOMIC DNA]</scope>
    <source>
        <strain evidence="5">zg-ZUI222</strain>
    </source>
</reference>
<name>A0ABX8D904_9CELL</name>
<keyword evidence="1" id="KW-0547">Nucleotide-binding</keyword>
<dbReference type="PANTHER" id="PTHR33359:SF1">
    <property type="entry name" value="MOLYBDOPTERIN SYNTHASE SULFUR CARRIER SUBUNIT"/>
    <property type="match status" value="1"/>
</dbReference>
<dbReference type="RefSeq" id="WP_207342034.1">
    <property type="nucleotide sequence ID" value="NZ_CP074405.1"/>
</dbReference>
<comment type="similarity">
    <text evidence="2">Belongs to the MoaD family.</text>
</comment>
<accession>A0ABX8D904</accession>